<evidence type="ECO:0000313" key="2">
    <source>
        <dbReference type="EMBL" id="KYM78864.1"/>
    </source>
</evidence>
<evidence type="ECO:0000256" key="1">
    <source>
        <dbReference type="SAM" id="MobiDB-lite"/>
    </source>
</evidence>
<dbReference type="AlphaFoldDB" id="A0A151I072"/>
<dbReference type="EMBL" id="KQ976635">
    <property type="protein sequence ID" value="KYM78864.1"/>
    <property type="molecule type" value="Genomic_DNA"/>
</dbReference>
<keyword evidence="3" id="KW-1185">Reference proteome</keyword>
<name>A0A151I072_9HYME</name>
<accession>A0A151I072</accession>
<dbReference type="Proteomes" id="UP000078540">
    <property type="component" value="Unassembled WGS sequence"/>
</dbReference>
<gene>
    <name evidence="2" type="ORF">ALC53_10697</name>
</gene>
<evidence type="ECO:0000313" key="3">
    <source>
        <dbReference type="Proteomes" id="UP000078540"/>
    </source>
</evidence>
<sequence length="216" mass="25588">KEHHRRKSNILELVYKFLITKEAFDDNKRCLVNKCHCCDQEKHHEVIDPISTIDESIGCRIRQRWRKDIGRISKLHNVNQYPISKNQPISYLQKCIHRKRMKEAKKYMKKALNFGVEAGYLVPFDPTYRILHVSSDLMKSDSQRKISICDMIIFKNRDIPKESKIIRSNQLNEKQSTKKVKEDDSDLSIDENETNYEIEKNILTLLNHSFSKLNII</sequence>
<reference evidence="2 3" key="1">
    <citation type="submission" date="2015-09" db="EMBL/GenBank/DDBJ databases">
        <title>Atta colombica WGS genome.</title>
        <authorList>
            <person name="Nygaard S."/>
            <person name="Hu H."/>
            <person name="Boomsma J."/>
            <person name="Zhang G."/>
        </authorList>
    </citation>
    <scope>NUCLEOTIDE SEQUENCE [LARGE SCALE GENOMIC DNA]</scope>
    <source>
        <strain evidence="2">Treedump-2</strain>
        <tissue evidence="2">Whole body</tissue>
    </source>
</reference>
<feature type="region of interest" description="Disordered" evidence="1">
    <location>
        <begin position="165"/>
        <end position="186"/>
    </location>
</feature>
<protein>
    <submittedName>
        <fullName evidence="2">Uncharacterized protein</fullName>
    </submittedName>
</protein>
<feature type="non-terminal residue" evidence="2">
    <location>
        <position position="1"/>
    </location>
</feature>
<organism evidence="2 3">
    <name type="scientific">Atta colombica</name>
    <dbReference type="NCBI Taxonomy" id="520822"/>
    <lineage>
        <taxon>Eukaryota</taxon>
        <taxon>Metazoa</taxon>
        <taxon>Ecdysozoa</taxon>
        <taxon>Arthropoda</taxon>
        <taxon>Hexapoda</taxon>
        <taxon>Insecta</taxon>
        <taxon>Pterygota</taxon>
        <taxon>Neoptera</taxon>
        <taxon>Endopterygota</taxon>
        <taxon>Hymenoptera</taxon>
        <taxon>Apocrita</taxon>
        <taxon>Aculeata</taxon>
        <taxon>Formicoidea</taxon>
        <taxon>Formicidae</taxon>
        <taxon>Myrmicinae</taxon>
        <taxon>Atta</taxon>
    </lineage>
</organism>
<proteinExistence type="predicted"/>